<dbReference type="Pfam" id="PF01983">
    <property type="entry name" value="CofC"/>
    <property type="match status" value="1"/>
</dbReference>
<dbReference type="AlphaFoldDB" id="A0A543NL40"/>
<organism evidence="6 7">
    <name type="scientific">Haloactinospora alba</name>
    <dbReference type="NCBI Taxonomy" id="405555"/>
    <lineage>
        <taxon>Bacteria</taxon>
        <taxon>Bacillati</taxon>
        <taxon>Actinomycetota</taxon>
        <taxon>Actinomycetes</taxon>
        <taxon>Streptosporangiales</taxon>
        <taxon>Nocardiopsidaceae</taxon>
        <taxon>Haloactinospora</taxon>
    </lineage>
</organism>
<reference evidence="6 7" key="1">
    <citation type="submission" date="2019-06" db="EMBL/GenBank/DDBJ databases">
        <title>Sequencing the genomes of 1000 actinobacteria strains.</title>
        <authorList>
            <person name="Klenk H.-P."/>
        </authorList>
    </citation>
    <scope>NUCLEOTIDE SEQUENCE [LARGE SCALE GENOMIC DNA]</scope>
    <source>
        <strain evidence="6 7">DSM 45015</strain>
    </source>
</reference>
<evidence type="ECO:0000256" key="1">
    <source>
        <dbReference type="ARBA" id="ARBA00022679"/>
    </source>
</evidence>
<evidence type="ECO:0000256" key="5">
    <source>
        <dbReference type="HAMAP-Rule" id="MF_02114"/>
    </source>
</evidence>
<comment type="catalytic activity">
    <reaction evidence="5">
        <text>phosphoenolpyruvate + GTP + H(+) = enolpyruvoyl-2-diphospho-5'-guanosine + diphosphate</text>
        <dbReference type="Rhea" id="RHEA:30519"/>
        <dbReference type="ChEBI" id="CHEBI:15378"/>
        <dbReference type="ChEBI" id="CHEBI:33019"/>
        <dbReference type="ChEBI" id="CHEBI:37565"/>
        <dbReference type="ChEBI" id="CHEBI:58702"/>
        <dbReference type="ChEBI" id="CHEBI:143701"/>
        <dbReference type="EC" id="2.7.7.105"/>
    </reaction>
</comment>
<feature type="binding site" evidence="5">
    <location>
        <position position="159"/>
    </location>
    <ligand>
        <name>phosphoenolpyruvate</name>
        <dbReference type="ChEBI" id="CHEBI:58702"/>
    </ligand>
</feature>
<dbReference type="Proteomes" id="UP000317422">
    <property type="component" value="Unassembled WGS sequence"/>
</dbReference>
<dbReference type="GO" id="GO:0005525">
    <property type="term" value="F:GTP binding"/>
    <property type="evidence" value="ECO:0007669"/>
    <property type="project" value="UniProtKB-KW"/>
</dbReference>
<dbReference type="UniPathway" id="UPA00071"/>
<evidence type="ECO:0000256" key="4">
    <source>
        <dbReference type="ARBA" id="ARBA00023134"/>
    </source>
</evidence>
<gene>
    <name evidence="5" type="primary">fbiD</name>
    <name evidence="6" type="ORF">FHX37_2518</name>
</gene>
<proteinExistence type="inferred from homology"/>
<dbReference type="GO" id="GO:0043814">
    <property type="term" value="F:phospholactate guanylyltransferase activity"/>
    <property type="evidence" value="ECO:0007669"/>
    <property type="project" value="InterPro"/>
</dbReference>
<dbReference type="GO" id="GO:0052645">
    <property type="term" value="P:F420-0 metabolic process"/>
    <property type="evidence" value="ECO:0007669"/>
    <property type="project" value="UniProtKB-UniRule"/>
</dbReference>
<comment type="caution">
    <text evidence="6">The sequence shown here is derived from an EMBL/GenBank/DDBJ whole genome shotgun (WGS) entry which is preliminary data.</text>
</comment>
<dbReference type="SUPFAM" id="SSF53448">
    <property type="entry name" value="Nucleotide-diphospho-sugar transferases"/>
    <property type="match status" value="1"/>
</dbReference>
<accession>A0A543NL40</accession>
<protein>
    <recommendedName>
        <fullName evidence="5">Phosphoenolpyruvate guanylyltransferase</fullName>
        <shortName evidence="5">PEP guanylyltransferase</shortName>
        <ecNumber evidence="5">2.7.7.105</ecNumber>
    </recommendedName>
</protein>
<name>A0A543NL40_9ACTN</name>
<keyword evidence="7" id="KW-1185">Reference proteome</keyword>
<dbReference type="InterPro" id="IPR029044">
    <property type="entry name" value="Nucleotide-diphossugar_trans"/>
</dbReference>
<comment type="pathway">
    <text evidence="5">Cofactor biosynthesis; coenzyme F420 biosynthesis.</text>
</comment>
<comment type="similarity">
    <text evidence="5">Belongs to the CofC family.</text>
</comment>
<keyword evidence="4 5" id="KW-0342">GTP-binding</keyword>
<feature type="binding site" evidence="5">
    <location>
        <position position="156"/>
    </location>
    <ligand>
        <name>phosphoenolpyruvate</name>
        <dbReference type="ChEBI" id="CHEBI:58702"/>
    </ligand>
</feature>
<comment type="function">
    <text evidence="5">Guanylyltransferase that catalyzes the activation of phosphoenolpyruvate (PEP) as enolpyruvoyl-2-diphospho-5'-guanosine, via the condensation of PEP with GTP. It is involved in the biosynthesis of coenzyme F420, a hydride carrier cofactor.</text>
</comment>
<dbReference type="OrthoDB" id="9151145at2"/>
<keyword evidence="2 5" id="KW-0548">Nucleotidyltransferase</keyword>
<evidence type="ECO:0000256" key="2">
    <source>
        <dbReference type="ARBA" id="ARBA00022695"/>
    </source>
</evidence>
<sequence>MEPCWSLVVPVKRLTWAKSRLAGLTGPRRAELALAMACDTVAAALSCPNVAAVFTVTDDADAAEALREVGSRVVTGEPGTGLNAALVHGAAEAARQRPGDGVCALNADLPALRPGELERALDEAGGAGRSFLPDAPGVGTTLYAAAPGAGFAPGFGGASRRRHSASGAVELRHEGVDTLRRDVDTPADLRAAAALGLGPHTTKLMSRLDP</sequence>
<dbReference type="PANTHER" id="PTHR40392">
    <property type="entry name" value="2-PHOSPHO-L-LACTATE GUANYLYLTRANSFERASE"/>
    <property type="match status" value="1"/>
</dbReference>
<dbReference type="InterPro" id="IPR002835">
    <property type="entry name" value="CofC"/>
</dbReference>
<keyword evidence="3 5" id="KW-0547">Nucleotide-binding</keyword>
<dbReference type="Gene3D" id="3.90.550.10">
    <property type="entry name" value="Spore Coat Polysaccharide Biosynthesis Protein SpsA, Chain A"/>
    <property type="match status" value="1"/>
</dbReference>
<evidence type="ECO:0000313" key="6">
    <source>
        <dbReference type="EMBL" id="TQN32548.1"/>
    </source>
</evidence>
<dbReference type="PANTHER" id="PTHR40392:SF1">
    <property type="entry name" value="2-PHOSPHO-L-LACTATE GUANYLYLTRANSFERASE"/>
    <property type="match status" value="1"/>
</dbReference>
<evidence type="ECO:0000256" key="3">
    <source>
        <dbReference type="ARBA" id="ARBA00022741"/>
    </source>
</evidence>
<feature type="binding site" evidence="5">
    <location>
        <position position="140"/>
    </location>
    <ligand>
        <name>phosphoenolpyruvate</name>
        <dbReference type="ChEBI" id="CHEBI:58702"/>
    </ligand>
</feature>
<dbReference type="EC" id="2.7.7.105" evidence="5"/>
<dbReference type="RefSeq" id="WP_141924026.1">
    <property type="nucleotide sequence ID" value="NZ_VFQC01000001.1"/>
</dbReference>
<keyword evidence="1 5" id="KW-0808">Transferase</keyword>
<evidence type="ECO:0000313" key="7">
    <source>
        <dbReference type="Proteomes" id="UP000317422"/>
    </source>
</evidence>
<dbReference type="NCBIfam" id="TIGR03552">
    <property type="entry name" value="F420_cofC"/>
    <property type="match status" value="1"/>
</dbReference>
<dbReference type="HAMAP" id="MF_02114">
    <property type="entry name" value="CofC"/>
    <property type="match status" value="1"/>
</dbReference>
<dbReference type="EMBL" id="VFQC01000001">
    <property type="protein sequence ID" value="TQN32548.1"/>
    <property type="molecule type" value="Genomic_DNA"/>
</dbReference>